<dbReference type="RefSeq" id="WP_148579092.1">
    <property type="nucleotide sequence ID" value="NZ_JAVEUW010000008.1"/>
</dbReference>
<protein>
    <recommendedName>
        <fullName evidence="1">protein acetyllysine N-acetyltransferase</fullName>
        <ecNumber evidence="1">2.3.1.286</ecNumber>
    </recommendedName>
</protein>
<comment type="caution">
    <text evidence="6">The sequence shown here is derived from an EMBL/GenBank/DDBJ whole genome shotgun (WGS) entry which is preliminary data.</text>
</comment>
<dbReference type="InterPro" id="IPR003000">
    <property type="entry name" value="Sirtuin"/>
</dbReference>
<dbReference type="GO" id="GO:0070403">
    <property type="term" value="F:NAD+ binding"/>
    <property type="evidence" value="ECO:0007669"/>
    <property type="project" value="InterPro"/>
</dbReference>
<feature type="binding site" evidence="4">
    <location>
        <position position="144"/>
    </location>
    <ligand>
        <name>Zn(2+)</name>
        <dbReference type="ChEBI" id="CHEBI:29105"/>
    </ligand>
</feature>
<accession>A0A6C2CYJ3</accession>
<gene>
    <name evidence="6" type="ORF">ETQ85_10940</name>
</gene>
<dbReference type="PROSITE" id="PS50305">
    <property type="entry name" value="SIRTUIN"/>
    <property type="match status" value="1"/>
</dbReference>
<keyword evidence="7" id="KW-1185">Reference proteome</keyword>
<organism evidence="6 7">
    <name type="scientific">Zoogloea oleivorans</name>
    <dbReference type="NCBI Taxonomy" id="1552750"/>
    <lineage>
        <taxon>Bacteria</taxon>
        <taxon>Pseudomonadati</taxon>
        <taxon>Pseudomonadota</taxon>
        <taxon>Betaproteobacteria</taxon>
        <taxon>Rhodocyclales</taxon>
        <taxon>Zoogloeaceae</taxon>
        <taxon>Zoogloea</taxon>
    </lineage>
</organism>
<sequence>MSNNTLTEHATGIAAAGRLLSTARRILFITGAGLSADSGLPTYRGVGGLYEDAHTDIGLPIEQALSGEMFEQRPDITWHYLAQIESACRGARPNAGHYAIARLEALHGGVTVLTQNVDGFHLAAGSRNVIEMHGTLRRLRCVDCGRSRHVDNYAGLSIPPECPHCGGILRPDVVLFGESLPDQALHRFERVLAAGPDLILSVGTGSAFPYIAGPVLWAVENGIPTIEINPGHSPLSERVAIRLRLRAAEALPAMLDAAGYSLDSGRDACA</sequence>
<dbReference type="Proteomes" id="UP000389128">
    <property type="component" value="Unassembled WGS sequence"/>
</dbReference>
<reference evidence="6 7" key="1">
    <citation type="submission" date="2019-01" db="EMBL/GenBank/DDBJ databases">
        <title>Zoogloea oleivorans genome sequencing and assembly.</title>
        <authorList>
            <person name="Tancsics A."/>
            <person name="Farkas M."/>
            <person name="Kriszt B."/>
            <person name="Maroti G."/>
            <person name="Horvath B."/>
        </authorList>
    </citation>
    <scope>NUCLEOTIDE SEQUENCE [LARGE SCALE GENOMIC DNA]</scope>
    <source>
        <strain evidence="6 7">Buc</strain>
    </source>
</reference>
<keyword evidence="4" id="KW-0479">Metal-binding</keyword>
<evidence type="ECO:0000259" key="5">
    <source>
        <dbReference type="PROSITE" id="PS50305"/>
    </source>
</evidence>
<keyword evidence="4" id="KW-0862">Zinc</keyword>
<feature type="binding site" evidence="4">
    <location>
        <position position="165"/>
    </location>
    <ligand>
        <name>Zn(2+)</name>
        <dbReference type="ChEBI" id="CHEBI:29105"/>
    </ligand>
</feature>
<dbReference type="SUPFAM" id="SSF52467">
    <property type="entry name" value="DHS-like NAD/FAD-binding domain"/>
    <property type="match status" value="1"/>
</dbReference>
<dbReference type="InterPro" id="IPR029035">
    <property type="entry name" value="DHS-like_NAD/FAD-binding_dom"/>
</dbReference>
<evidence type="ECO:0000313" key="7">
    <source>
        <dbReference type="Proteomes" id="UP000389128"/>
    </source>
</evidence>
<dbReference type="PANTHER" id="PTHR11085:SF4">
    <property type="entry name" value="NAD-DEPENDENT PROTEIN DEACYLASE"/>
    <property type="match status" value="1"/>
</dbReference>
<dbReference type="EMBL" id="SDKK01000009">
    <property type="protein sequence ID" value="TYC58392.1"/>
    <property type="molecule type" value="Genomic_DNA"/>
</dbReference>
<proteinExistence type="predicted"/>
<dbReference type="InterPro" id="IPR050134">
    <property type="entry name" value="NAD-dep_sirtuin_deacylases"/>
</dbReference>
<evidence type="ECO:0000313" key="6">
    <source>
        <dbReference type="EMBL" id="TYC58392.1"/>
    </source>
</evidence>
<dbReference type="CDD" id="cd01407">
    <property type="entry name" value="SIR2-fam"/>
    <property type="match status" value="1"/>
</dbReference>
<keyword evidence="2" id="KW-0808">Transferase</keyword>
<feature type="active site" description="Proton acceptor" evidence="4">
    <location>
        <position position="133"/>
    </location>
</feature>
<dbReference type="Pfam" id="PF02146">
    <property type="entry name" value="SIR2"/>
    <property type="match status" value="1"/>
</dbReference>
<dbReference type="NCBIfam" id="NF001753">
    <property type="entry name" value="PRK00481.1-3"/>
    <property type="match status" value="1"/>
</dbReference>
<evidence type="ECO:0000256" key="3">
    <source>
        <dbReference type="ARBA" id="ARBA00023027"/>
    </source>
</evidence>
<evidence type="ECO:0000256" key="4">
    <source>
        <dbReference type="PROSITE-ProRule" id="PRU00236"/>
    </source>
</evidence>
<dbReference type="OrthoDB" id="9800582at2"/>
<dbReference type="InterPro" id="IPR026591">
    <property type="entry name" value="Sirtuin_cat_small_dom_sf"/>
</dbReference>
<keyword evidence="3" id="KW-0520">NAD</keyword>
<dbReference type="PANTHER" id="PTHR11085">
    <property type="entry name" value="NAD-DEPENDENT PROTEIN DEACYLASE SIRTUIN-5, MITOCHONDRIAL-RELATED"/>
    <property type="match status" value="1"/>
</dbReference>
<name>A0A6C2CYJ3_9RHOO</name>
<dbReference type="Gene3D" id="3.40.50.1220">
    <property type="entry name" value="TPP-binding domain"/>
    <property type="match status" value="1"/>
</dbReference>
<dbReference type="GO" id="GO:0046872">
    <property type="term" value="F:metal ion binding"/>
    <property type="evidence" value="ECO:0007669"/>
    <property type="project" value="UniProtKB-KW"/>
</dbReference>
<dbReference type="EC" id="2.3.1.286" evidence="1"/>
<evidence type="ECO:0000256" key="1">
    <source>
        <dbReference type="ARBA" id="ARBA00012928"/>
    </source>
</evidence>
<feature type="binding site" evidence="4">
    <location>
        <position position="162"/>
    </location>
    <ligand>
        <name>Zn(2+)</name>
        <dbReference type="ChEBI" id="CHEBI:29105"/>
    </ligand>
</feature>
<dbReference type="InterPro" id="IPR026590">
    <property type="entry name" value="Ssirtuin_cat_dom"/>
</dbReference>
<dbReference type="GO" id="GO:0017136">
    <property type="term" value="F:histone deacetylase activity, NAD-dependent"/>
    <property type="evidence" value="ECO:0007669"/>
    <property type="project" value="TreeGrafter"/>
</dbReference>
<feature type="domain" description="Deacetylase sirtuin-type" evidence="5">
    <location>
        <begin position="6"/>
        <end position="270"/>
    </location>
</feature>
<feature type="binding site" evidence="4">
    <location>
        <position position="141"/>
    </location>
    <ligand>
        <name>Zn(2+)</name>
        <dbReference type="ChEBI" id="CHEBI:29105"/>
    </ligand>
</feature>
<dbReference type="AlphaFoldDB" id="A0A6C2CYJ3"/>
<dbReference type="Gene3D" id="3.30.1600.10">
    <property type="entry name" value="SIR2/SIRT2 'Small Domain"/>
    <property type="match status" value="1"/>
</dbReference>
<evidence type="ECO:0000256" key="2">
    <source>
        <dbReference type="ARBA" id="ARBA00022679"/>
    </source>
</evidence>